<evidence type="ECO:0000313" key="4">
    <source>
        <dbReference type="EMBL" id="GLZ77180.1"/>
    </source>
</evidence>
<name>A0A9W6WA16_9ACTN</name>
<proteinExistence type="predicted"/>
<feature type="transmembrane region" description="Helical" evidence="2">
    <location>
        <begin position="459"/>
        <end position="476"/>
    </location>
</feature>
<keyword evidence="5" id="KW-1185">Reference proteome</keyword>
<keyword evidence="3" id="KW-0732">Signal</keyword>
<evidence type="ECO:0008006" key="6">
    <source>
        <dbReference type="Google" id="ProtNLM"/>
    </source>
</evidence>
<evidence type="ECO:0000256" key="2">
    <source>
        <dbReference type="SAM" id="Phobius"/>
    </source>
</evidence>
<feature type="compositionally biased region" description="Low complexity" evidence="1">
    <location>
        <begin position="552"/>
        <end position="562"/>
    </location>
</feature>
<sequence>MWRVGRGKAAAAALALGIAALAVLFVPGSAGAEGEEDVKDPSGVCTLGQWQKDSAKCIEGLPDVPKDACKEVPAPSSPDSGLAGWFAKDPAVSDDPHAGVYSLYGYAGYQSRLYDVGCLGGTPVDSYTGANALAGGEFMIATGITGASNALREWAWQPADAWGWSDGLVKTATQAVYEKVFSIFGIITVGVVGLYLIWRSRQAEMSSAMTTVGWALFILILVTAVAKWPTESAQVADSAMTTALTTVNNAVGPPSGCDGQPQPCEDKRPAAVRASDTVTENLLYRNWLRSTLGSADNEAAKFYGRALYQSTAFSWTEMEAARKDPAERTRLVEVKAQQWRKLAGQIQRSYPESYENLQGIRSWERVGAGFLAILSALLFALFDITASILIILGFLLIRWAIIALPIIGTIAILKPAGGGFKRLINIVLSAVINVIIFGVAAAVYLFAVDQILSSKLAPWLQVLLIALTGAAAWMLLRPYRRMLALGGGGSMRDSFWGASKKEKEEKVKIVERGARGSGGTSGEERPETRSEELTRVMDDAGSDRPEVRRDPAPAARSGSAPGMSVYRPGGRRTGSTVTAYEPSESPRVFSSSRPD</sequence>
<feature type="transmembrane region" description="Helical" evidence="2">
    <location>
        <begin position="388"/>
        <end position="413"/>
    </location>
</feature>
<keyword evidence="2" id="KW-1133">Transmembrane helix</keyword>
<feature type="transmembrane region" description="Helical" evidence="2">
    <location>
        <begin position="425"/>
        <end position="447"/>
    </location>
</feature>
<accession>A0A9W6WA16</accession>
<evidence type="ECO:0000313" key="5">
    <source>
        <dbReference type="Proteomes" id="UP001165079"/>
    </source>
</evidence>
<feature type="compositionally biased region" description="Basic and acidic residues" evidence="1">
    <location>
        <begin position="522"/>
        <end position="551"/>
    </location>
</feature>
<feature type="transmembrane region" description="Helical" evidence="2">
    <location>
        <begin position="180"/>
        <end position="198"/>
    </location>
</feature>
<dbReference type="EMBL" id="BSTX01000001">
    <property type="protein sequence ID" value="GLZ77180.1"/>
    <property type="molecule type" value="Genomic_DNA"/>
</dbReference>
<organism evidence="4 5">
    <name type="scientific">Actinorhabdospora filicis</name>
    <dbReference type="NCBI Taxonomy" id="1785913"/>
    <lineage>
        <taxon>Bacteria</taxon>
        <taxon>Bacillati</taxon>
        <taxon>Actinomycetota</taxon>
        <taxon>Actinomycetes</taxon>
        <taxon>Micromonosporales</taxon>
        <taxon>Micromonosporaceae</taxon>
        <taxon>Actinorhabdospora</taxon>
    </lineage>
</organism>
<keyword evidence="2" id="KW-0472">Membrane</keyword>
<dbReference type="AlphaFoldDB" id="A0A9W6WA16"/>
<feature type="region of interest" description="Disordered" evidence="1">
    <location>
        <begin position="507"/>
        <end position="595"/>
    </location>
</feature>
<dbReference type="Proteomes" id="UP001165079">
    <property type="component" value="Unassembled WGS sequence"/>
</dbReference>
<gene>
    <name evidence="4" type="ORF">Afil01_19870</name>
</gene>
<protein>
    <recommendedName>
        <fullName evidence="6">MFS transporter</fullName>
    </recommendedName>
</protein>
<evidence type="ECO:0000256" key="3">
    <source>
        <dbReference type="SAM" id="SignalP"/>
    </source>
</evidence>
<dbReference type="RefSeq" id="WP_285662311.1">
    <property type="nucleotide sequence ID" value="NZ_BSTX01000001.1"/>
</dbReference>
<comment type="caution">
    <text evidence="4">The sequence shown here is derived from an EMBL/GenBank/DDBJ whole genome shotgun (WGS) entry which is preliminary data.</text>
</comment>
<feature type="chain" id="PRO_5040878968" description="MFS transporter" evidence="3">
    <location>
        <begin position="33"/>
        <end position="595"/>
    </location>
</feature>
<reference evidence="4" key="1">
    <citation type="submission" date="2023-03" db="EMBL/GenBank/DDBJ databases">
        <title>Actinorhabdospora filicis NBRC 111898.</title>
        <authorList>
            <person name="Ichikawa N."/>
            <person name="Sato H."/>
            <person name="Tonouchi N."/>
        </authorList>
    </citation>
    <scope>NUCLEOTIDE SEQUENCE</scope>
    <source>
        <strain evidence="4">NBRC 111898</strain>
    </source>
</reference>
<feature type="signal peptide" evidence="3">
    <location>
        <begin position="1"/>
        <end position="32"/>
    </location>
</feature>
<feature type="transmembrane region" description="Helical" evidence="2">
    <location>
        <begin position="366"/>
        <end position="382"/>
    </location>
</feature>
<keyword evidence="2" id="KW-0812">Transmembrane</keyword>
<evidence type="ECO:0000256" key="1">
    <source>
        <dbReference type="SAM" id="MobiDB-lite"/>
    </source>
</evidence>